<keyword evidence="5" id="KW-1185">Reference proteome</keyword>
<feature type="compositionally biased region" description="Basic and acidic residues" evidence="1">
    <location>
        <begin position="49"/>
        <end position="64"/>
    </location>
</feature>
<dbReference type="Gene3D" id="4.10.1050.10">
    <property type="entry name" value="At2g23090-like"/>
    <property type="match status" value="1"/>
</dbReference>
<name>A0A8X7N390_9BASI</name>
<dbReference type="EMBL" id="LWDG02000458">
    <property type="protein sequence ID" value="KAE8265357.1"/>
    <property type="molecule type" value="Genomic_DNA"/>
</dbReference>
<feature type="domain" description="At2g23090-like zinc-binding" evidence="3">
    <location>
        <begin position="76"/>
        <end position="110"/>
    </location>
</feature>
<dbReference type="InterPro" id="IPR007513">
    <property type="entry name" value="SERF-like_N"/>
</dbReference>
<proteinExistence type="predicted"/>
<dbReference type="InterPro" id="IPR026939">
    <property type="entry name" value="ZNF706/At2g23090_sf"/>
</dbReference>
<evidence type="ECO:0000256" key="1">
    <source>
        <dbReference type="SAM" id="MobiDB-lite"/>
    </source>
</evidence>
<accession>A0A8X7N390</accession>
<evidence type="ECO:0000313" key="5">
    <source>
        <dbReference type="Proteomes" id="UP000078113"/>
    </source>
</evidence>
<comment type="caution">
    <text evidence="4">The sequence shown here is derived from an EMBL/GenBank/DDBJ whole genome shotgun (WGS) entry which is preliminary data.</text>
</comment>
<evidence type="ECO:0000259" key="3">
    <source>
        <dbReference type="Pfam" id="PF12907"/>
    </source>
</evidence>
<evidence type="ECO:0000313" key="4">
    <source>
        <dbReference type="EMBL" id="KAE8265357.1"/>
    </source>
</evidence>
<dbReference type="AlphaFoldDB" id="A0A8X7N390"/>
<dbReference type="Pfam" id="PF04419">
    <property type="entry name" value="SERF-like_N"/>
    <property type="match status" value="1"/>
</dbReference>
<gene>
    <name evidence="4" type="ORF">A4X09_0g6678</name>
</gene>
<dbReference type="Proteomes" id="UP000078113">
    <property type="component" value="Unassembled WGS sequence"/>
</dbReference>
<dbReference type="PANTHER" id="PTHR33788:SF1">
    <property type="entry name" value="ZINC-BINDING PROTEIN"/>
    <property type="match status" value="1"/>
</dbReference>
<feature type="region of interest" description="Disordered" evidence="1">
    <location>
        <begin position="39"/>
        <end position="67"/>
    </location>
</feature>
<feature type="domain" description="Small EDRK-rich factor-like N-terminal" evidence="2">
    <location>
        <begin position="41"/>
        <end position="74"/>
    </location>
</feature>
<protein>
    <submittedName>
        <fullName evidence="4">Uncharacterized protein</fullName>
    </submittedName>
</protein>
<sequence>MEPGSTEKVEATLPNFESSNWLFSAATIFNTPYALVRNTNMGNGNRAQQKRERNAKDAKGEAKSQLKTNEAAKNVKCSVCFQTFLSTVRQPALQQHAEKHSKDIAQCFPEFKG</sequence>
<reference evidence="4" key="2">
    <citation type="journal article" date="2019" name="IMA Fungus">
        <title>Genome sequencing and comparison of five Tilletia species to identify candidate genes for the detection of regulated species infecting wheat.</title>
        <authorList>
            <person name="Nguyen H.D.T."/>
            <person name="Sultana T."/>
            <person name="Kesanakurti P."/>
            <person name="Hambleton S."/>
        </authorList>
    </citation>
    <scope>NUCLEOTIDE SEQUENCE</scope>
    <source>
        <strain evidence="4">DAOMC 236422</strain>
    </source>
</reference>
<dbReference type="Pfam" id="PF12907">
    <property type="entry name" value="zf-met2"/>
    <property type="match status" value="1"/>
</dbReference>
<organism evidence="4 5">
    <name type="scientific">Tilletia walkeri</name>
    <dbReference type="NCBI Taxonomy" id="117179"/>
    <lineage>
        <taxon>Eukaryota</taxon>
        <taxon>Fungi</taxon>
        <taxon>Dikarya</taxon>
        <taxon>Basidiomycota</taxon>
        <taxon>Ustilaginomycotina</taxon>
        <taxon>Exobasidiomycetes</taxon>
        <taxon>Tilletiales</taxon>
        <taxon>Tilletiaceae</taxon>
        <taxon>Tilletia</taxon>
    </lineage>
</organism>
<dbReference type="PANTHER" id="PTHR33788">
    <property type="entry name" value="OS07G0114300 PROTEIN"/>
    <property type="match status" value="1"/>
</dbReference>
<dbReference type="InterPro" id="IPR039713">
    <property type="entry name" value="At2g23090-like"/>
</dbReference>
<dbReference type="SUPFAM" id="SSF118359">
    <property type="entry name" value="Expressed protein At2g23090/F21P24.15"/>
    <property type="match status" value="1"/>
</dbReference>
<evidence type="ECO:0000259" key="2">
    <source>
        <dbReference type="Pfam" id="PF04419"/>
    </source>
</evidence>
<reference evidence="4" key="1">
    <citation type="submission" date="2016-04" db="EMBL/GenBank/DDBJ databases">
        <authorList>
            <person name="Nguyen H.D."/>
            <person name="Samba Siva P."/>
            <person name="Cullis J."/>
            <person name="Levesque C.A."/>
            <person name="Hambleton S."/>
        </authorList>
    </citation>
    <scope>NUCLEOTIDE SEQUENCE</scope>
    <source>
        <strain evidence="4">DAOMC 236422</strain>
    </source>
</reference>
<dbReference type="InterPro" id="IPR039438">
    <property type="entry name" value="At2g23090-like_Znf"/>
</dbReference>